<dbReference type="SUPFAM" id="SSF57701">
    <property type="entry name" value="Zn2/Cys6 DNA-binding domain"/>
    <property type="match status" value="1"/>
</dbReference>
<dbReference type="Gene3D" id="4.10.240.10">
    <property type="entry name" value="Zn(2)-C6 fungal-type DNA-binding domain"/>
    <property type="match status" value="1"/>
</dbReference>
<evidence type="ECO:0000256" key="1">
    <source>
        <dbReference type="ARBA" id="ARBA00023242"/>
    </source>
</evidence>
<accession>A0A084QZ70</accession>
<dbReference type="SMART" id="SM00066">
    <property type="entry name" value="GAL4"/>
    <property type="match status" value="1"/>
</dbReference>
<sequence>PSRRKLKLPGVPKSKGCDGCIKVKKGCDLLKPSCSRCTRIGLPCTGTNSKRYKFLHVHLQPHEHRIPVTESRFLPVAFIRDPLSLMPTNSTTRTASAFVARLEVHDVRYDISAYGGFLKYLPPRLGVNRSLDAAMDAFSAVFSNYNGEPYSLAVFRKYVNAISAVRDCVSRPNKDTIVETICAIYLLMLVQAWMGRQNDGLVSHEEGLAYLLDVTANNGCRNEFDTLVFAVIAIPVVYASMTNSRINLGPAFWSIMQRLAPPKQPIPGPLDEEMALADQAGTFPSLHFQNLGKLPSFLREPESHYGEILYIYGMVQRDIPRFEAKLAEMPILLSQLDTSNAKTRRDMQSAYAMALAMAVVLNQILEAFGHFSFKWSKDCNNFIKKIIDVAEEASRFRPIGAGFMVGSLSIAWAATAEPKLKRQLQNLKDEFFKSFKGENWENMATWWFYKYMEIRFRLGRPRPGDDYEKAMRESAKFVSCVQCAASHNYIENPIHT</sequence>
<dbReference type="Proteomes" id="UP000028524">
    <property type="component" value="Unassembled WGS sequence"/>
</dbReference>
<feature type="non-terminal residue" evidence="3">
    <location>
        <position position="1"/>
    </location>
</feature>
<protein>
    <recommendedName>
        <fullName evidence="2">Zn(2)-C6 fungal-type domain-containing protein</fullName>
    </recommendedName>
</protein>
<dbReference type="OMA" id="WAVTADP"/>
<dbReference type="InterPro" id="IPR053178">
    <property type="entry name" value="Osmoadaptation_assoc"/>
</dbReference>
<dbReference type="PANTHER" id="PTHR38111">
    <property type="entry name" value="ZN(2)-C6 FUNGAL-TYPE DOMAIN-CONTAINING PROTEIN-RELATED"/>
    <property type="match status" value="1"/>
</dbReference>
<feature type="domain" description="Zn(2)-C6 fungal-type" evidence="2">
    <location>
        <begin position="16"/>
        <end position="45"/>
    </location>
</feature>
<reference evidence="3 4" key="1">
    <citation type="journal article" date="2014" name="BMC Genomics">
        <title>Comparative genome sequencing reveals chemotype-specific gene clusters in the toxigenic black mold Stachybotrys.</title>
        <authorList>
            <person name="Semeiks J."/>
            <person name="Borek D."/>
            <person name="Otwinowski Z."/>
            <person name="Grishin N.V."/>
        </authorList>
    </citation>
    <scope>NUCLEOTIDE SEQUENCE [LARGE SCALE GENOMIC DNA]</scope>
    <source>
        <strain evidence="3 4">IBT 40285</strain>
    </source>
</reference>
<proteinExistence type="predicted"/>
<evidence type="ECO:0000313" key="4">
    <source>
        <dbReference type="Proteomes" id="UP000028524"/>
    </source>
</evidence>
<dbReference type="GO" id="GO:0008270">
    <property type="term" value="F:zinc ion binding"/>
    <property type="evidence" value="ECO:0007669"/>
    <property type="project" value="InterPro"/>
</dbReference>
<keyword evidence="1" id="KW-0539">Nucleus</keyword>
<organism evidence="3 4">
    <name type="scientific">Stachybotrys chlorohalonatus (strain IBT 40285)</name>
    <dbReference type="NCBI Taxonomy" id="1283841"/>
    <lineage>
        <taxon>Eukaryota</taxon>
        <taxon>Fungi</taxon>
        <taxon>Dikarya</taxon>
        <taxon>Ascomycota</taxon>
        <taxon>Pezizomycotina</taxon>
        <taxon>Sordariomycetes</taxon>
        <taxon>Hypocreomycetidae</taxon>
        <taxon>Hypocreales</taxon>
        <taxon>Stachybotryaceae</taxon>
        <taxon>Stachybotrys</taxon>
    </lineage>
</organism>
<dbReference type="HOGENOM" id="CLU_019524_2_0_1"/>
<dbReference type="InterPro" id="IPR036864">
    <property type="entry name" value="Zn2-C6_fun-type_DNA-bd_sf"/>
</dbReference>
<name>A0A084QZ70_STAC4</name>
<dbReference type="OrthoDB" id="4314040at2759"/>
<evidence type="ECO:0000259" key="2">
    <source>
        <dbReference type="PROSITE" id="PS50048"/>
    </source>
</evidence>
<dbReference type="InParanoid" id="A0A084QZ70"/>
<dbReference type="GO" id="GO:0000981">
    <property type="term" value="F:DNA-binding transcription factor activity, RNA polymerase II-specific"/>
    <property type="evidence" value="ECO:0007669"/>
    <property type="project" value="InterPro"/>
</dbReference>
<dbReference type="Pfam" id="PF00172">
    <property type="entry name" value="Zn_clus"/>
    <property type="match status" value="1"/>
</dbReference>
<dbReference type="STRING" id="1283841.A0A084QZ70"/>
<dbReference type="AlphaFoldDB" id="A0A084QZ70"/>
<dbReference type="CDD" id="cd00067">
    <property type="entry name" value="GAL4"/>
    <property type="match status" value="1"/>
</dbReference>
<dbReference type="PROSITE" id="PS50048">
    <property type="entry name" value="ZN2_CY6_FUNGAL_2"/>
    <property type="match status" value="1"/>
</dbReference>
<dbReference type="InterPro" id="IPR001138">
    <property type="entry name" value="Zn2Cys6_DnaBD"/>
</dbReference>
<keyword evidence="4" id="KW-1185">Reference proteome</keyword>
<evidence type="ECO:0000313" key="3">
    <source>
        <dbReference type="EMBL" id="KFA69255.1"/>
    </source>
</evidence>
<dbReference type="EMBL" id="KL659590">
    <property type="protein sequence ID" value="KFA69255.1"/>
    <property type="molecule type" value="Genomic_DNA"/>
</dbReference>
<dbReference type="PANTHER" id="PTHR38111:SF11">
    <property type="entry name" value="TRANSCRIPTION FACTOR DOMAIN-CONTAINING PROTEIN-RELATED"/>
    <property type="match status" value="1"/>
</dbReference>
<gene>
    <name evidence="3" type="ORF">S40285_07414</name>
</gene>